<dbReference type="Proteomes" id="UP000014760">
    <property type="component" value="Unassembled WGS sequence"/>
</dbReference>
<dbReference type="EMBL" id="KB292842">
    <property type="protein sequence ID" value="ELU16879.1"/>
    <property type="molecule type" value="Genomic_DNA"/>
</dbReference>
<evidence type="ECO:0000313" key="1">
    <source>
        <dbReference type="EMBL" id="ELU16879.1"/>
    </source>
</evidence>
<dbReference type="STRING" id="283909.R7VE26"/>
<reference evidence="2" key="3">
    <citation type="submission" date="2015-06" db="UniProtKB">
        <authorList>
            <consortium name="EnsemblMetazoa"/>
        </authorList>
    </citation>
    <scope>IDENTIFICATION</scope>
</reference>
<dbReference type="AlphaFoldDB" id="R7VE26"/>
<dbReference type="EnsemblMetazoa" id="CapteT81597">
    <property type="protein sequence ID" value="CapteP81597"/>
    <property type="gene ID" value="CapteG81597"/>
</dbReference>
<protein>
    <submittedName>
        <fullName evidence="1 2">Uncharacterized protein</fullName>
    </submittedName>
</protein>
<gene>
    <name evidence="1" type="ORF">CAPTEDRAFT_81597</name>
</gene>
<evidence type="ECO:0000313" key="2">
    <source>
        <dbReference type="EnsemblMetazoa" id="CapteP81597"/>
    </source>
</evidence>
<reference evidence="1 3" key="2">
    <citation type="journal article" date="2013" name="Nature">
        <title>Insights into bilaterian evolution from three spiralian genomes.</title>
        <authorList>
            <person name="Simakov O."/>
            <person name="Marletaz F."/>
            <person name="Cho S.J."/>
            <person name="Edsinger-Gonzales E."/>
            <person name="Havlak P."/>
            <person name="Hellsten U."/>
            <person name="Kuo D.H."/>
            <person name="Larsson T."/>
            <person name="Lv J."/>
            <person name="Arendt D."/>
            <person name="Savage R."/>
            <person name="Osoegawa K."/>
            <person name="de Jong P."/>
            <person name="Grimwood J."/>
            <person name="Chapman J.A."/>
            <person name="Shapiro H."/>
            <person name="Aerts A."/>
            <person name="Otillar R.P."/>
            <person name="Terry A.Y."/>
            <person name="Boore J.L."/>
            <person name="Grigoriev I.V."/>
            <person name="Lindberg D.R."/>
            <person name="Seaver E.C."/>
            <person name="Weisblat D.A."/>
            <person name="Putnam N.H."/>
            <person name="Rokhsar D.S."/>
        </authorList>
    </citation>
    <scope>NUCLEOTIDE SEQUENCE</scope>
    <source>
        <strain evidence="1 3">I ESC-2004</strain>
    </source>
</reference>
<accession>R7VE26</accession>
<dbReference type="OrthoDB" id="6127299at2759"/>
<dbReference type="HOGENOM" id="CLU_2984906_0_0_1"/>
<proteinExistence type="predicted"/>
<feature type="non-terminal residue" evidence="1">
    <location>
        <position position="58"/>
    </location>
</feature>
<sequence>GANMSVSNHKTPTAVLVNKDGKLEAFGYEAQERYKSLEEDEIQMYSLYERFKMQLEHT</sequence>
<organism evidence="1">
    <name type="scientific">Capitella teleta</name>
    <name type="common">Polychaete worm</name>
    <dbReference type="NCBI Taxonomy" id="283909"/>
    <lineage>
        <taxon>Eukaryota</taxon>
        <taxon>Metazoa</taxon>
        <taxon>Spiralia</taxon>
        <taxon>Lophotrochozoa</taxon>
        <taxon>Annelida</taxon>
        <taxon>Polychaeta</taxon>
        <taxon>Sedentaria</taxon>
        <taxon>Scolecida</taxon>
        <taxon>Capitellidae</taxon>
        <taxon>Capitella</taxon>
    </lineage>
</organism>
<keyword evidence="3" id="KW-1185">Reference proteome</keyword>
<evidence type="ECO:0000313" key="3">
    <source>
        <dbReference type="Proteomes" id="UP000014760"/>
    </source>
</evidence>
<reference evidence="3" key="1">
    <citation type="submission" date="2012-12" db="EMBL/GenBank/DDBJ databases">
        <authorList>
            <person name="Hellsten U."/>
            <person name="Grimwood J."/>
            <person name="Chapman J.A."/>
            <person name="Shapiro H."/>
            <person name="Aerts A."/>
            <person name="Otillar R.P."/>
            <person name="Terry A.Y."/>
            <person name="Boore J.L."/>
            <person name="Simakov O."/>
            <person name="Marletaz F."/>
            <person name="Cho S.-J."/>
            <person name="Edsinger-Gonzales E."/>
            <person name="Havlak P."/>
            <person name="Kuo D.-H."/>
            <person name="Larsson T."/>
            <person name="Lv J."/>
            <person name="Arendt D."/>
            <person name="Savage R."/>
            <person name="Osoegawa K."/>
            <person name="de Jong P."/>
            <person name="Lindberg D.R."/>
            <person name="Seaver E.C."/>
            <person name="Weisblat D.A."/>
            <person name="Putnam N.H."/>
            <person name="Grigoriev I.V."/>
            <person name="Rokhsar D.S."/>
        </authorList>
    </citation>
    <scope>NUCLEOTIDE SEQUENCE</scope>
    <source>
        <strain evidence="3">I ESC-2004</strain>
    </source>
</reference>
<feature type="non-terminal residue" evidence="1">
    <location>
        <position position="1"/>
    </location>
</feature>
<dbReference type="EMBL" id="AMQN01036315">
    <property type="status" value="NOT_ANNOTATED_CDS"/>
    <property type="molecule type" value="Genomic_DNA"/>
</dbReference>
<name>R7VE26_CAPTE</name>